<dbReference type="EMBL" id="BMQK01000016">
    <property type="protein sequence ID" value="GGQ78845.1"/>
    <property type="molecule type" value="Genomic_DNA"/>
</dbReference>
<accession>A0A918EVN5</accession>
<protein>
    <submittedName>
        <fullName evidence="1">Uncharacterized protein</fullName>
    </submittedName>
</protein>
<keyword evidence="2" id="KW-1185">Reference proteome</keyword>
<reference evidence="1" key="2">
    <citation type="submission" date="2020-09" db="EMBL/GenBank/DDBJ databases">
        <authorList>
            <person name="Sun Q."/>
            <person name="Ohkuma M."/>
        </authorList>
    </citation>
    <scope>NUCLEOTIDE SEQUENCE</scope>
    <source>
        <strain evidence="1">JCM 3131</strain>
    </source>
</reference>
<proteinExistence type="predicted"/>
<reference evidence="1" key="1">
    <citation type="journal article" date="2014" name="Int. J. Syst. Evol. Microbiol.">
        <title>Complete genome sequence of Corynebacterium casei LMG S-19264T (=DSM 44701T), isolated from a smear-ripened cheese.</title>
        <authorList>
            <consortium name="US DOE Joint Genome Institute (JGI-PGF)"/>
            <person name="Walter F."/>
            <person name="Albersmeier A."/>
            <person name="Kalinowski J."/>
            <person name="Ruckert C."/>
        </authorList>
    </citation>
    <scope>NUCLEOTIDE SEQUENCE</scope>
    <source>
        <strain evidence="1">JCM 3131</strain>
    </source>
</reference>
<gene>
    <name evidence="1" type="ORF">GCM10010145_55710</name>
</gene>
<organism evidence="1 2">
    <name type="scientific">Streptomyces ruber</name>
    <dbReference type="NCBI Taxonomy" id="83378"/>
    <lineage>
        <taxon>Bacteria</taxon>
        <taxon>Bacillati</taxon>
        <taxon>Actinomycetota</taxon>
        <taxon>Actinomycetes</taxon>
        <taxon>Kitasatosporales</taxon>
        <taxon>Streptomycetaceae</taxon>
        <taxon>Streptomyces</taxon>
    </lineage>
</organism>
<dbReference type="RefSeq" id="WP_189219634.1">
    <property type="nucleotide sequence ID" value="NZ_BMQK01000016.1"/>
</dbReference>
<name>A0A918EVN5_9ACTN</name>
<dbReference type="AlphaFoldDB" id="A0A918EVN5"/>
<dbReference type="Proteomes" id="UP000620156">
    <property type="component" value="Unassembled WGS sequence"/>
</dbReference>
<comment type="caution">
    <text evidence="1">The sequence shown here is derived from an EMBL/GenBank/DDBJ whole genome shotgun (WGS) entry which is preliminary data.</text>
</comment>
<sequence length="158" mass="17160">MDWRDVRVPGTFCDIPGLITFHGDRATATSRTWGQVDLSREPEPTYGDIGGDRRPEAALGVECNNGGGTAAGQLAFGSVIFAGDRGRLTVLQSITPRQQPPGQRPTLLSEVRMERGRTEVGELWYRPREATCCPTGTAVTVWVLGDGRPTPRPPRITS</sequence>
<evidence type="ECO:0000313" key="1">
    <source>
        <dbReference type="EMBL" id="GGQ78845.1"/>
    </source>
</evidence>
<evidence type="ECO:0000313" key="2">
    <source>
        <dbReference type="Proteomes" id="UP000620156"/>
    </source>
</evidence>